<accession>A0ACB7ZFJ0</accession>
<reference evidence="1 2" key="1">
    <citation type="journal article" date="2021" name="Hortic Res">
        <title>High-quality reference genome and annotation aids understanding of berry development for evergreen blueberry (Vaccinium darrowii).</title>
        <authorList>
            <person name="Yu J."/>
            <person name="Hulse-Kemp A.M."/>
            <person name="Babiker E."/>
            <person name="Staton M."/>
        </authorList>
    </citation>
    <scope>NUCLEOTIDE SEQUENCE [LARGE SCALE GENOMIC DNA]</scope>
    <source>
        <strain evidence="2">cv. NJ 8807/NJ 8810</strain>
        <tissue evidence="1">Young leaf</tissue>
    </source>
</reference>
<comment type="caution">
    <text evidence="1">The sequence shown here is derived from an EMBL/GenBank/DDBJ whole genome shotgun (WGS) entry which is preliminary data.</text>
</comment>
<sequence>MGDIVEKLEYGGMINYYYVLTRKSIKNGLKMILTDRDVLDMIKQLPPSRVVDLYIDHVSPLAMMTEGRSFEKCGPSEKGGPSDKGGSSDKGGPNEGVQEEIVTICRKTMMSCLRLLLMTRFEWGGIGNQNGKDKEVNDDENYGDVSSDELHSVHSDSDGDGKDKYPEFRAETDMGKVQFCVGMKFGNAKEFREAVREYAIKEGKQIKFTKNETTRVRAKCPAKGCTWEIFGSLAQRGESFQVKSFKSEHKCVRSFKVRHVTSMYLAKKYADSIRTNPNMPLEHLQNRVKKNLVVDVSRAIAYRAKRKALKLIEGTNLEQYALLRDYCEEIRRTNPNTTIIIKTIPPPTEDGQPTFDRIYICLGALKEGMLSGCRRFICMDACFLKSSHGGQLLVGMGIDANNQSFPFVYAVVESETKDSWMWFLELVIEDLQIVNNSTWTFMSNKQKGLVPALEAVVPNAEIRFCTRHLYANFRDLHRGVKLRKQLWITARATIVQEFHKAMQTMKEIDVEAFNWLAEKPPN</sequence>
<keyword evidence="2" id="KW-1185">Reference proteome</keyword>
<protein>
    <submittedName>
        <fullName evidence="1">Uncharacterized protein</fullName>
    </submittedName>
</protein>
<evidence type="ECO:0000313" key="2">
    <source>
        <dbReference type="Proteomes" id="UP000828048"/>
    </source>
</evidence>
<dbReference type="Proteomes" id="UP000828048">
    <property type="component" value="Chromosome 12"/>
</dbReference>
<gene>
    <name evidence="1" type="ORF">Vadar_029082</name>
</gene>
<name>A0ACB7ZFJ0_9ERIC</name>
<evidence type="ECO:0000313" key="1">
    <source>
        <dbReference type="EMBL" id="KAH7864390.1"/>
    </source>
</evidence>
<proteinExistence type="predicted"/>
<organism evidence="1 2">
    <name type="scientific">Vaccinium darrowii</name>
    <dbReference type="NCBI Taxonomy" id="229202"/>
    <lineage>
        <taxon>Eukaryota</taxon>
        <taxon>Viridiplantae</taxon>
        <taxon>Streptophyta</taxon>
        <taxon>Embryophyta</taxon>
        <taxon>Tracheophyta</taxon>
        <taxon>Spermatophyta</taxon>
        <taxon>Magnoliopsida</taxon>
        <taxon>eudicotyledons</taxon>
        <taxon>Gunneridae</taxon>
        <taxon>Pentapetalae</taxon>
        <taxon>asterids</taxon>
        <taxon>Ericales</taxon>
        <taxon>Ericaceae</taxon>
        <taxon>Vaccinioideae</taxon>
        <taxon>Vaccinieae</taxon>
        <taxon>Vaccinium</taxon>
    </lineage>
</organism>
<dbReference type="EMBL" id="CM037162">
    <property type="protein sequence ID" value="KAH7864390.1"/>
    <property type="molecule type" value="Genomic_DNA"/>
</dbReference>